<dbReference type="RefSeq" id="WP_203997477.1">
    <property type="nucleotide sequence ID" value="NZ_BOPG01000033.1"/>
</dbReference>
<dbReference type="EMBL" id="BOPG01000033">
    <property type="protein sequence ID" value="GIJ57789.1"/>
    <property type="molecule type" value="Genomic_DNA"/>
</dbReference>
<reference evidence="1" key="1">
    <citation type="submission" date="2021-01" db="EMBL/GenBank/DDBJ databases">
        <title>Whole genome shotgun sequence of Virgisporangium aurantiacum NBRC 16421.</title>
        <authorList>
            <person name="Komaki H."/>
            <person name="Tamura T."/>
        </authorList>
    </citation>
    <scope>NUCLEOTIDE SEQUENCE</scope>
    <source>
        <strain evidence="1">NBRC 16421</strain>
    </source>
</reference>
<protein>
    <submittedName>
        <fullName evidence="1">Uncharacterized protein</fullName>
    </submittedName>
</protein>
<accession>A0A8J4E196</accession>
<sequence>MITVIEQWFLRAEFVSRGTEVMQEMDDIVGPGAHDDPAWSGHATFFHSRVIGNKFLMIYPWRSVEDHEKLRAREEPLLKDFVARYCARDREISYYDVLDVDVDHDHDE</sequence>
<name>A0A8J4E196_9ACTN</name>
<gene>
    <name evidence="1" type="ORF">Vau01_053050</name>
</gene>
<dbReference type="AlphaFoldDB" id="A0A8J4E196"/>
<evidence type="ECO:0000313" key="1">
    <source>
        <dbReference type="EMBL" id="GIJ57789.1"/>
    </source>
</evidence>
<organism evidence="1 2">
    <name type="scientific">Virgisporangium aurantiacum</name>
    <dbReference type="NCBI Taxonomy" id="175570"/>
    <lineage>
        <taxon>Bacteria</taxon>
        <taxon>Bacillati</taxon>
        <taxon>Actinomycetota</taxon>
        <taxon>Actinomycetes</taxon>
        <taxon>Micromonosporales</taxon>
        <taxon>Micromonosporaceae</taxon>
        <taxon>Virgisporangium</taxon>
    </lineage>
</organism>
<keyword evidence="2" id="KW-1185">Reference proteome</keyword>
<dbReference type="Proteomes" id="UP000612585">
    <property type="component" value="Unassembled WGS sequence"/>
</dbReference>
<comment type="caution">
    <text evidence="1">The sequence shown here is derived from an EMBL/GenBank/DDBJ whole genome shotgun (WGS) entry which is preliminary data.</text>
</comment>
<evidence type="ECO:0000313" key="2">
    <source>
        <dbReference type="Proteomes" id="UP000612585"/>
    </source>
</evidence>
<proteinExistence type="predicted"/>